<evidence type="ECO:0000313" key="2">
    <source>
        <dbReference type="EMBL" id="CAB4766932.1"/>
    </source>
</evidence>
<proteinExistence type="predicted"/>
<evidence type="ECO:0000313" key="5">
    <source>
        <dbReference type="EMBL" id="CAB4889886.1"/>
    </source>
</evidence>
<dbReference type="EMBL" id="CAFBLJ010000014">
    <property type="protein sequence ID" value="CAB4860643.1"/>
    <property type="molecule type" value="Genomic_DNA"/>
</dbReference>
<evidence type="ECO:0000313" key="1">
    <source>
        <dbReference type="EMBL" id="CAB4713169.1"/>
    </source>
</evidence>
<evidence type="ECO:0000313" key="4">
    <source>
        <dbReference type="EMBL" id="CAB4860643.1"/>
    </source>
</evidence>
<protein>
    <submittedName>
        <fullName evidence="1">Unannotated protein</fullName>
    </submittedName>
</protein>
<evidence type="ECO:0000313" key="6">
    <source>
        <dbReference type="EMBL" id="CAB5028258.1"/>
    </source>
</evidence>
<dbReference type="InterPro" id="IPR025358">
    <property type="entry name" value="DUF4262"/>
</dbReference>
<reference evidence="1" key="1">
    <citation type="submission" date="2020-05" db="EMBL/GenBank/DDBJ databases">
        <authorList>
            <person name="Chiriac C."/>
            <person name="Salcher M."/>
            <person name="Ghai R."/>
            <person name="Kavagutti S V."/>
        </authorList>
    </citation>
    <scope>NUCLEOTIDE SEQUENCE</scope>
</reference>
<dbReference type="AlphaFoldDB" id="A0A6J6QQN9"/>
<organism evidence="1">
    <name type="scientific">freshwater metagenome</name>
    <dbReference type="NCBI Taxonomy" id="449393"/>
    <lineage>
        <taxon>unclassified sequences</taxon>
        <taxon>metagenomes</taxon>
        <taxon>ecological metagenomes</taxon>
    </lineage>
</organism>
<sequence length="172" mass="18993">MWHSICVAENIDLPDFKIPHAEKIEWMIETNGWALEPVAAVPDSDPPLPGYAYTIGLNQSFSFPDLVIFGLAPVAVKGLIDLVIEQVTSGVEIPRDVPLVGLLDNELRCIFSTVDVKAHAHLFTTGVKWNRGKVGDMLQLVWPDRNGWLPYESGFDASMRMVQPTIGIAPTL</sequence>
<accession>A0A6J6QQN9</accession>
<dbReference type="EMBL" id="CAEZYH010000012">
    <property type="protein sequence ID" value="CAB4713169.1"/>
    <property type="molecule type" value="Genomic_DNA"/>
</dbReference>
<dbReference type="EMBL" id="CAFAAL010000020">
    <property type="protein sequence ID" value="CAB4796636.1"/>
    <property type="molecule type" value="Genomic_DNA"/>
</dbReference>
<gene>
    <name evidence="1" type="ORF">UFOPK2658_00531</name>
    <name evidence="2" type="ORF">UFOPK2880_00573</name>
    <name evidence="3" type="ORF">UFOPK3004_00402</name>
    <name evidence="4" type="ORF">UFOPK3304_00436</name>
    <name evidence="5" type="ORF">UFOPK3494_00259</name>
    <name evidence="6" type="ORF">UFOPK4134_00733</name>
</gene>
<evidence type="ECO:0000313" key="3">
    <source>
        <dbReference type="EMBL" id="CAB4796636.1"/>
    </source>
</evidence>
<dbReference type="EMBL" id="CAEZZP010000024">
    <property type="protein sequence ID" value="CAB4766932.1"/>
    <property type="molecule type" value="Genomic_DNA"/>
</dbReference>
<dbReference type="EMBL" id="CAFBMF010000009">
    <property type="protein sequence ID" value="CAB4889886.1"/>
    <property type="molecule type" value="Genomic_DNA"/>
</dbReference>
<name>A0A6J6QQN9_9ZZZZ</name>
<dbReference type="EMBL" id="CAFBPS010000042">
    <property type="protein sequence ID" value="CAB5028258.1"/>
    <property type="molecule type" value="Genomic_DNA"/>
</dbReference>
<dbReference type="Pfam" id="PF14081">
    <property type="entry name" value="DUF4262"/>
    <property type="match status" value="1"/>
</dbReference>